<dbReference type="Pfam" id="PF04055">
    <property type="entry name" value="Radical_SAM"/>
    <property type="match status" value="1"/>
</dbReference>
<dbReference type="PROSITE" id="PS01278">
    <property type="entry name" value="MTTASE_RADICAL"/>
    <property type="match status" value="1"/>
</dbReference>
<dbReference type="GO" id="GO:0006400">
    <property type="term" value="P:tRNA modification"/>
    <property type="evidence" value="ECO:0007669"/>
    <property type="project" value="InterPro"/>
</dbReference>
<feature type="domain" description="MTTase N-terminal" evidence="9">
    <location>
        <begin position="6"/>
        <end position="119"/>
    </location>
</feature>
<dbReference type="InterPro" id="IPR006638">
    <property type="entry name" value="Elp3/MiaA/NifB-like_rSAM"/>
</dbReference>
<keyword evidence="7 8" id="KW-0411">Iron-sulfur</keyword>
<dbReference type="InterPro" id="IPR023404">
    <property type="entry name" value="rSAM_horseshoe"/>
</dbReference>
<keyword evidence="5 8" id="KW-0479">Metal-binding</keyword>
<evidence type="ECO:0000256" key="2">
    <source>
        <dbReference type="ARBA" id="ARBA00022490"/>
    </source>
</evidence>
<dbReference type="GO" id="GO:0103039">
    <property type="term" value="F:protein methylthiotransferase activity"/>
    <property type="evidence" value="ECO:0007669"/>
    <property type="project" value="UniProtKB-EC"/>
</dbReference>
<dbReference type="Gene3D" id="3.40.50.12160">
    <property type="entry name" value="Methylthiotransferase, N-terminal domain"/>
    <property type="match status" value="1"/>
</dbReference>
<dbReference type="GO" id="GO:0046872">
    <property type="term" value="F:metal ion binding"/>
    <property type="evidence" value="ECO:0007669"/>
    <property type="project" value="UniProtKB-KW"/>
</dbReference>
<comment type="similarity">
    <text evidence="8">Belongs to the methylthiotransferase family. RimO subfamily.</text>
</comment>
<dbReference type="GO" id="GO:0005829">
    <property type="term" value="C:cytosol"/>
    <property type="evidence" value="ECO:0007669"/>
    <property type="project" value="TreeGrafter"/>
</dbReference>
<gene>
    <name evidence="8 11" type="primary">rimO</name>
    <name evidence="11" type="ORF">HRI96_02285</name>
</gene>
<feature type="binding site" evidence="8">
    <location>
        <position position="159"/>
    </location>
    <ligand>
        <name>[4Fe-4S] cluster</name>
        <dbReference type="ChEBI" id="CHEBI:49883"/>
        <label>2</label>
        <note>4Fe-4S-S-AdoMet</note>
    </ligand>
</feature>
<evidence type="ECO:0000256" key="5">
    <source>
        <dbReference type="ARBA" id="ARBA00022723"/>
    </source>
</evidence>
<reference evidence="11" key="1">
    <citation type="submission" date="2020-05" db="EMBL/GenBank/DDBJ databases">
        <authorList>
            <person name="Zeng H."/>
            <person name="Chan Y.K."/>
            <person name="Watt R.M."/>
        </authorList>
    </citation>
    <scope>NUCLEOTIDE SEQUENCE</scope>
    <source>
        <strain evidence="11">ATCC 700773</strain>
    </source>
</reference>
<dbReference type="PANTHER" id="PTHR43837">
    <property type="entry name" value="RIBOSOMAL PROTEIN S12 METHYLTHIOTRANSFERASE RIMO"/>
    <property type="match status" value="1"/>
</dbReference>
<dbReference type="NCBIfam" id="TIGR01125">
    <property type="entry name" value="30S ribosomal protein S12 methylthiotransferase RimO"/>
    <property type="match status" value="1"/>
</dbReference>
<dbReference type="GO" id="GO:0005840">
    <property type="term" value="C:ribosome"/>
    <property type="evidence" value="ECO:0007669"/>
    <property type="project" value="UniProtKB-KW"/>
</dbReference>
<dbReference type="SFLD" id="SFLDS00029">
    <property type="entry name" value="Radical_SAM"/>
    <property type="match status" value="1"/>
</dbReference>
<dbReference type="SFLD" id="SFLDG01061">
    <property type="entry name" value="methylthiotransferase"/>
    <property type="match status" value="1"/>
</dbReference>
<accession>A0A975F1R6</accession>
<name>A0A975F1R6_9SPIR</name>
<evidence type="ECO:0000313" key="12">
    <source>
        <dbReference type="Proteomes" id="UP000671995"/>
    </source>
</evidence>
<comment type="catalytic activity">
    <reaction evidence="8">
        <text>L-aspartate(89)-[ribosomal protein uS12]-hydrogen + (sulfur carrier)-SH + AH2 + 2 S-adenosyl-L-methionine = 3-methylsulfanyl-L-aspartate(89)-[ribosomal protein uS12]-hydrogen + (sulfur carrier)-H + 5'-deoxyadenosine + L-methionine + A + S-adenosyl-L-homocysteine + 2 H(+)</text>
        <dbReference type="Rhea" id="RHEA:37087"/>
        <dbReference type="Rhea" id="RHEA-COMP:10460"/>
        <dbReference type="Rhea" id="RHEA-COMP:10461"/>
        <dbReference type="Rhea" id="RHEA-COMP:14737"/>
        <dbReference type="Rhea" id="RHEA-COMP:14739"/>
        <dbReference type="ChEBI" id="CHEBI:13193"/>
        <dbReference type="ChEBI" id="CHEBI:15378"/>
        <dbReference type="ChEBI" id="CHEBI:17319"/>
        <dbReference type="ChEBI" id="CHEBI:17499"/>
        <dbReference type="ChEBI" id="CHEBI:29917"/>
        <dbReference type="ChEBI" id="CHEBI:29961"/>
        <dbReference type="ChEBI" id="CHEBI:57844"/>
        <dbReference type="ChEBI" id="CHEBI:57856"/>
        <dbReference type="ChEBI" id="CHEBI:59789"/>
        <dbReference type="ChEBI" id="CHEBI:64428"/>
        <dbReference type="ChEBI" id="CHEBI:73599"/>
        <dbReference type="EC" id="2.8.4.4"/>
    </reaction>
</comment>
<keyword evidence="4 8" id="KW-0949">S-adenosyl-L-methionine</keyword>
<dbReference type="PROSITE" id="PS51918">
    <property type="entry name" value="RADICAL_SAM"/>
    <property type="match status" value="1"/>
</dbReference>
<feature type="binding site" evidence="8">
    <location>
        <position position="15"/>
    </location>
    <ligand>
        <name>[4Fe-4S] cluster</name>
        <dbReference type="ChEBI" id="CHEBI:49883"/>
        <label>1</label>
    </ligand>
</feature>
<evidence type="ECO:0000256" key="4">
    <source>
        <dbReference type="ARBA" id="ARBA00022691"/>
    </source>
</evidence>
<dbReference type="InterPro" id="IPR002792">
    <property type="entry name" value="TRAM_dom"/>
</dbReference>
<dbReference type="InterPro" id="IPR058240">
    <property type="entry name" value="rSAM_sf"/>
</dbReference>
<dbReference type="InterPro" id="IPR007197">
    <property type="entry name" value="rSAM"/>
</dbReference>
<dbReference type="PANTHER" id="PTHR43837:SF1">
    <property type="entry name" value="RIBOSOMAL PROTEIN US12 METHYLTHIOTRANSFERASE RIMO"/>
    <property type="match status" value="1"/>
</dbReference>
<dbReference type="SMART" id="SM00729">
    <property type="entry name" value="Elp3"/>
    <property type="match status" value="1"/>
</dbReference>
<dbReference type="SUPFAM" id="SSF102114">
    <property type="entry name" value="Radical SAM enzymes"/>
    <property type="match status" value="1"/>
</dbReference>
<dbReference type="Proteomes" id="UP000671995">
    <property type="component" value="Chromosome"/>
</dbReference>
<dbReference type="HAMAP" id="MF_01865">
    <property type="entry name" value="MTTase_RimO"/>
    <property type="match status" value="1"/>
</dbReference>
<evidence type="ECO:0000256" key="6">
    <source>
        <dbReference type="ARBA" id="ARBA00023004"/>
    </source>
</evidence>
<dbReference type="SFLD" id="SFLDG01082">
    <property type="entry name" value="B12-binding_domain_containing"/>
    <property type="match status" value="1"/>
</dbReference>
<evidence type="ECO:0000256" key="1">
    <source>
        <dbReference type="ARBA" id="ARBA00022485"/>
    </source>
</evidence>
<comment type="cofactor">
    <cofactor evidence="8">
        <name>[4Fe-4S] cluster</name>
        <dbReference type="ChEBI" id="CHEBI:49883"/>
    </cofactor>
    <text evidence="8">Binds 2 [4Fe-4S] clusters. One cluster is coordinated with 3 cysteines and an exchangeable S-adenosyl-L-methionine.</text>
</comment>
<dbReference type="AlphaFoldDB" id="A0A975F1R6"/>
<dbReference type="PROSITE" id="PS51449">
    <property type="entry name" value="MTTASE_N"/>
    <property type="match status" value="1"/>
</dbReference>
<keyword evidence="1 8" id="KW-0004">4Fe-4S</keyword>
<evidence type="ECO:0000313" key="11">
    <source>
        <dbReference type="EMBL" id="QTQ12842.1"/>
    </source>
</evidence>
<dbReference type="Gene3D" id="3.80.30.20">
    <property type="entry name" value="tm_1862 like domain"/>
    <property type="match status" value="1"/>
</dbReference>
<keyword evidence="6 8" id="KW-0408">Iron</keyword>
<keyword evidence="3 8" id="KW-0808">Transferase</keyword>
<feature type="binding site" evidence="8">
    <location>
        <position position="162"/>
    </location>
    <ligand>
        <name>[4Fe-4S] cluster</name>
        <dbReference type="ChEBI" id="CHEBI:49883"/>
        <label>2</label>
        <note>4Fe-4S-S-AdoMet</note>
    </ligand>
</feature>
<evidence type="ECO:0000259" key="10">
    <source>
        <dbReference type="PROSITE" id="PS51918"/>
    </source>
</evidence>
<reference evidence="11" key="2">
    <citation type="journal article" date="2021" name="Microbiol. Resour. Announc.">
        <title>Complete Genome Sequences of Three Human Oral Treponema parvum Isolates.</title>
        <authorList>
            <person name="Zeng H."/>
            <person name="Watt R.M."/>
        </authorList>
    </citation>
    <scope>NUCLEOTIDE SEQUENCE</scope>
    <source>
        <strain evidence="11">ATCC 700773</strain>
    </source>
</reference>
<dbReference type="GO" id="GO:0051539">
    <property type="term" value="F:4 iron, 4 sulfur cluster binding"/>
    <property type="evidence" value="ECO:0007669"/>
    <property type="project" value="UniProtKB-UniRule"/>
</dbReference>
<evidence type="ECO:0000256" key="7">
    <source>
        <dbReference type="ARBA" id="ARBA00023014"/>
    </source>
</evidence>
<dbReference type="Pfam" id="PF18693">
    <property type="entry name" value="TRAM_2"/>
    <property type="match status" value="1"/>
</dbReference>
<organism evidence="11 12">
    <name type="scientific">Treponema parvum</name>
    <dbReference type="NCBI Taxonomy" id="138851"/>
    <lineage>
        <taxon>Bacteria</taxon>
        <taxon>Pseudomonadati</taxon>
        <taxon>Spirochaetota</taxon>
        <taxon>Spirochaetia</taxon>
        <taxon>Spirochaetales</taxon>
        <taxon>Treponemataceae</taxon>
        <taxon>Treponema</taxon>
    </lineage>
</organism>
<dbReference type="EMBL" id="CP054257">
    <property type="protein sequence ID" value="QTQ12842.1"/>
    <property type="molecule type" value="Genomic_DNA"/>
</dbReference>
<dbReference type="InterPro" id="IPR005840">
    <property type="entry name" value="Ribosomal_uS12_MeSTrfase_RimO"/>
</dbReference>
<dbReference type="InterPro" id="IPR038135">
    <property type="entry name" value="Methylthiotransferase_N_sf"/>
</dbReference>
<dbReference type="InterPro" id="IPR012340">
    <property type="entry name" value="NA-bd_OB-fold"/>
</dbReference>
<evidence type="ECO:0000256" key="3">
    <source>
        <dbReference type="ARBA" id="ARBA00022679"/>
    </source>
</evidence>
<comment type="subcellular location">
    <subcellularLocation>
        <location evidence="8">Cytoplasm</location>
    </subcellularLocation>
</comment>
<dbReference type="InterPro" id="IPR005839">
    <property type="entry name" value="Methylthiotransferase"/>
</dbReference>
<dbReference type="InterPro" id="IPR020612">
    <property type="entry name" value="Methylthiotransferase_CS"/>
</dbReference>
<keyword evidence="2 8" id="KW-0963">Cytoplasm</keyword>
<keyword evidence="11" id="KW-0687">Ribonucleoprotein</keyword>
<feature type="domain" description="Radical SAM core" evidence="10">
    <location>
        <begin position="141"/>
        <end position="400"/>
    </location>
</feature>
<dbReference type="Gene3D" id="2.40.50.140">
    <property type="entry name" value="Nucleic acid-binding proteins"/>
    <property type="match status" value="1"/>
</dbReference>
<dbReference type="NCBIfam" id="TIGR00089">
    <property type="entry name" value="MiaB/RimO family radical SAM methylthiotransferase"/>
    <property type="match status" value="1"/>
</dbReference>
<evidence type="ECO:0000256" key="8">
    <source>
        <dbReference type="HAMAP-Rule" id="MF_01865"/>
    </source>
</evidence>
<feature type="binding site" evidence="8">
    <location>
        <position position="155"/>
    </location>
    <ligand>
        <name>[4Fe-4S] cluster</name>
        <dbReference type="ChEBI" id="CHEBI:49883"/>
        <label>2</label>
        <note>4Fe-4S-S-AdoMet</note>
    </ligand>
</feature>
<comment type="function">
    <text evidence="8">Catalyzes the methylthiolation of an aspartic acid residue of ribosomal protein uS12.</text>
</comment>
<dbReference type="InterPro" id="IPR013848">
    <property type="entry name" value="Methylthiotransferase_N"/>
</dbReference>
<proteinExistence type="inferred from homology"/>
<dbReference type="Pfam" id="PF00919">
    <property type="entry name" value="UPF0004"/>
    <property type="match status" value="1"/>
</dbReference>
<keyword evidence="11" id="KW-0689">Ribosomal protein</keyword>
<feature type="binding site" evidence="8">
    <location>
        <position position="82"/>
    </location>
    <ligand>
        <name>[4Fe-4S] cluster</name>
        <dbReference type="ChEBI" id="CHEBI:49883"/>
        <label>1</label>
    </ligand>
</feature>
<dbReference type="EC" id="2.8.4.4" evidence="8"/>
<evidence type="ECO:0000259" key="9">
    <source>
        <dbReference type="PROSITE" id="PS51449"/>
    </source>
</evidence>
<dbReference type="FunFam" id="3.80.30.20:FF:000001">
    <property type="entry name" value="tRNA-2-methylthio-N(6)-dimethylallyladenosine synthase 2"/>
    <property type="match status" value="1"/>
</dbReference>
<protein>
    <recommendedName>
        <fullName evidence="8">Ribosomal protein uS12 methylthiotransferase RimO</fullName>
        <shortName evidence="8">uS12 MTTase</shortName>
        <shortName evidence="8">uS12 methylthiotransferase</shortName>
        <ecNumber evidence="8">2.8.4.4</ecNumber>
    </recommendedName>
    <alternativeName>
        <fullName evidence="8">Ribosomal protein uS12 (aspartate-C(3))-methylthiotransferase</fullName>
    </alternativeName>
    <alternativeName>
        <fullName evidence="8">Ribosome maturation factor RimO</fullName>
    </alternativeName>
</protein>
<dbReference type="GO" id="GO:0035599">
    <property type="term" value="F:aspartic acid methylthiotransferase activity"/>
    <property type="evidence" value="ECO:0007669"/>
    <property type="project" value="TreeGrafter"/>
</dbReference>
<feature type="binding site" evidence="8">
    <location>
        <position position="51"/>
    </location>
    <ligand>
        <name>[4Fe-4S] cluster</name>
        <dbReference type="ChEBI" id="CHEBI:49883"/>
        <label>1</label>
    </ligand>
</feature>
<sequence length="507" mass="56377">MTDPEKRFFLDQHGCAKNKVDGELLIDRLCAMGFAQSFDPSKADLIIVNSCGFIESAKKESLEALYSARSRFPEAKILLAGCLAERYAKIFDSELPEADGIFGNGDLSKIDDVVTKMFSGSRPVMTPAQKGVCCGDRSMLLTFRGSAYVKITEGCDNRCSFCAIPLIRGNLRSRPAADIIGEIKRLISKGVYEINLIGQDSAAWGTGEEDDVFGNGPENLFIGAAFEKPASDKTAFSEQGSSLSRLLKMISSLEGNFRLRLLYIHPDHFNRDILPVIKRDKRILPYFDIPFQSGDDEIIRSMNRTGNAKAYKKLIEDIRSVLPDAAVRTTFLTGFPGESDEKFENTRKFLKDIRPDWSGCFSYSREENTSSYGYKGRVSKKIAEERAKKLSDIQKKITAESLLRRVNKDYDVMVEEILDAADGESLGFAIGRAWFQAPEVDGSVVIRYDRNDSSALKALKPGRLVRVRAVAAGDVDLDAVFTADSPENKGIRKQSETVRFAPEMDDE</sequence>